<proteinExistence type="predicted"/>
<sequence length="180" mass="18606">MNTKTLLGAALFCCSLTAGAGNKYNVLVNGGIVHIRGAITAQACGVSAESVAQIVDMGKFRSNQFADLGAYAPPVSFSIELSGCSTAVSNTAAVTFLGVSDDRDPQVFSIEGGKHSATGVGLAIFDNAGNGVVPNAAPQPLVLLREGAMLLRFTARYRATAREVNGGSANAWTWFAVSYQ</sequence>
<dbReference type="EMBL" id="JAPEQY010000002">
    <property type="protein sequence ID" value="MFO2476327.1"/>
    <property type="molecule type" value="Genomic_DNA"/>
</dbReference>
<dbReference type="Proteomes" id="UP001637618">
    <property type="component" value="Unassembled WGS sequence"/>
</dbReference>
<comment type="caution">
    <text evidence="1">The sequence shown here is derived from an EMBL/GenBank/DDBJ whole genome shotgun (WGS) entry which is preliminary data.</text>
</comment>
<accession>A0ACC7PF74</accession>
<evidence type="ECO:0000313" key="2">
    <source>
        <dbReference type="Proteomes" id="UP001637618"/>
    </source>
</evidence>
<gene>
    <name evidence="1" type="ORF">OOJ96_02755</name>
</gene>
<keyword evidence="2" id="KW-1185">Reference proteome</keyword>
<reference evidence="1" key="1">
    <citation type="submission" date="2022-11" db="EMBL/GenBank/DDBJ databases">
        <title>Draft genome sequences of strains of Pseudomonas imrae sp. nov.</title>
        <authorList>
            <person name="Salva Serra F."/>
            <person name="Nimje P."/>
            <person name="Moore E.R.B."/>
            <person name="Marathe N.P."/>
        </authorList>
    </citation>
    <scope>NUCLEOTIDE SEQUENCE</scope>
    <source>
        <strain evidence="1">15FMM2</strain>
    </source>
</reference>
<name>A0ACC7PF74_9PSED</name>
<organism evidence="1 2">
    <name type="scientific">Pseudomonas imrae</name>
    <dbReference type="NCBI Taxonomy" id="2992837"/>
    <lineage>
        <taxon>Bacteria</taxon>
        <taxon>Pseudomonadati</taxon>
        <taxon>Pseudomonadota</taxon>
        <taxon>Gammaproteobacteria</taxon>
        <taxon>Pseudomonadales</taxon>
        <taxon>Pseudomonadaceae</taxon>
        <taxon>Pseudomonas</taxon>
    </lineage>
</organism>
<protein>
    <submittedName>
        <fullName evidence="1">Fimbrial protein</fullName>
    </submittedName>
</protein>
<evidence type="ECO:0000313" key="1">
    <source>
        <dbReference type="EMBL" id="MFO2476327.1"/>
    </source>
</evidence>